<proteinExistence type="predicted"/>
<dbReference type="Pfam" id="PF03108">
    <property type="entry name" value="DBD_Tnp_Mut"/>
    <property type="match status" value="1"/>
</dbReference>
<protein>
    <recommendedName>
        <fullName evidence="1">Transposase MuDR plant domain-containing protein</fullName>
    </recommendedName>
</protein>
<dbReference type="InterPro" id="IPR004332">
    <property type="entry name" value="Transposase_MuDR"/>
</dbReference>
<dbReference type="Proteomes" id="UP000583929">
    <property type="component" value="Unassembled WGS sequence"/>
</dbReference>
<dbReference type="AlphaFoldDB" id="A0A7J6F134"/>
<sequence length="439" mass="50190">MDHIFICMDYNGEWKIVDNRIWEWFGTGCNKGFMVDRVSSVDRNLYEIEITHKVAGETFNKMAPSKICGDSDVEDLLKELYKVKESGEGIIGSNPTPDDIVHESGNNELQECDKVVEENNDVIENDIVVGGGQIIPYQHYDMFMGNVAQCNREASQDSGRHDGSNLKVGQHFVSKDELSYYLSIIAINGRFEMRTTKSNKSIKEVRCGSKNRLWRVRATKMKDSHFFVIRQYHSLHSCSLMNRNANHRQASSRVIASRVQGHFKNKLEYTIYKYKFKRNSICRSYFYTHEITTLMMEVPNMLTSLSIYRCFANNISKKLLSCDVWPQRMVLLPFVSPLYHLKNACTSSSIGCLKGSKVGGSNLEYRCFLGHGVKVFSPPAPENCAAIGRKMRVKSSNFLSNTSLTLTSHLEHHKKREVVRRDASVIVEEFERIGEAPHH</sequence>
<reference evidence="2 3" key="1">
    <citation type="journal article" date="2020" name="bioRxiv">
        <title>Sequence and annotation of 42 cannabis genomes reveals extensive copy number variation in cannabinoid synthesis and pathogen resistance genes.</title>
        <authorList>
            <person name="Mckernan K.J."/>
            <person name="Helbert Y."/>
            <person name="Kane L.T."/>
            <person name="Ebling H."/>
            <person name="Zhang L."/>
            <person name="Liu B."/>
            <person name="Eaton Z."/>
            <person name="Mclaughlin S."/>
            <person name="Kingan S."/>
            <person name="Baybayan P."/>
            <person name="Concepcion G."/>
            <person name="Jordan M."/>
            <person name="Riva A."/>
            <person name="Barbazuk W."/>
            <person name="Harkins T."/>
        </authorList>
    </citation>
    <scope>NUCLEOTIDE SEQUENCE [LARGE SCALE GENOMIC DNA]</scope>
    <source>
        <strain evidence="3">cv. Jamaican Lion 4</strain>
        <tissue evidence="2">Leaf</tissue>
    </source>
</reference>
<gene>
    <name evidence="2" type="ORF">G4B88_016214</name>
</gene>
<evidence type="ECO:0000313" key="2">
    <source>
        <dbReference type="EMBL" id="KAF4363510.1"/>
    </source>
</evidence>
<name>A0A7J6F134_CANSA</name>
<evidence type="ECO:0000313" key="3">
    <source>
        <dbReference type="Proteomes" id="UP000583929"/>
    </source>
</evidence>
<evidence type="ECO:0000259" key="1">
    <source>
        <dbReference type="Pfam" id="PF03108"/>
    </source>
</evidence>
<comment type="caution">
    <text evidence="2">The sequence shown here is derived from an EMBL/GenBank/DDBJ whole genome shotgun (WGS) entry which is preliminary data.</text>
</comment>
<accession>A0A7J6F134</accession>
<feature type="domain" description="Transposase MuDR plant" evidence="1">
    <location>
        <begin position="165"/>
        <end position="229"/>
    </location>
</feature>
<organism evidence="2 3">
    <name type="scientific">Cannabis sativa</name>
    <name type="common">Hemp</name>
    <name type="synonym">Marijuana</name>
    <dbReference type="NCBI Taxonomy" id="3483"/>
    <lineage>
        <taxon>Eukaryota</taxon>
        <taxon>Viridiplantae</taxon>
        <taxon>Streptophyta</taxon>
        <taxon>Embryophyta</taxon>
        <taxon>Tracheophyta</taxon>
        <taxon>Spermatophyta</taxon>
        <taxon>Magnoliopsida</taxon>
        <taxon>eudicotyledons</taxon>
        <taxon>Gunneridae</taxon>
        <taxon>Pentapetalae</taxon>
        <taxon>rosids</taxon>
        <taxon>fabids</taxon>
        <taxon>Rosales</taxon>
        <taxon>Cannabaceae</taxon>
        <taxon>Cannabis</taxon>
    </lineage>
</organism>
<keyword evidence="3" id="KW-1185">Reference proteome</keyword>
<dbReference type="EMBL" id="JAATIQ010000296">
    <property type="protein sequence ID" value="KAF4363510.1"/>
    <property type="molecule type" value="Genomic_DNA"/>
</dbReference>